<dbReference type="AlphaFoldDB" id="A0A1H7SVL9"/>
<name>A0A1H7SVL9_9NOCA</name>
<dbReference type="InterPro" id="IPR001647">
    <property type="entry name" value="HTH_TetR"/>
</dbReference>
<keyword evidence="2 4" id="KW-0238">DNA-binding</keyword>
<evidence type="ECO:0000256" key="3">
    <source>
        <dbReference type="ARBA" id="ARBA00023163"/>
    </source>
</evidence>
<dbReference type="GO" id="GO:0045892">
    <property type="term" value="P:negative regulation of DNA-templated transcription"/>
    <property type="evidence" value="ECO:0007669"/>
    <property type="project" value="InterPro"/>
</dbReference>
<keyword evidence="3" id="KW-0804">Transcription</keyword>
<dbReference type="PANTHER" id="PTHR30055:SF151">
    <property type="entry name" value="TRANSCRIPTIONAL REGULATORY PROTEIN"/>
    <property type="match status" value="1"/>
</dbReference>
<evidence type="ECO:0000313" key="6">
    <source>
        <dbReference type="EMBL" id="SEL76488.1"/>
    </source>
</evidence>
<dbReference type="InterPro" id="IPR004111">
    <property type="entry name" value="Repressor_TetR_C"/>
</dbReference>
<dbReference type="SUPFAM" id="SSF48498">
    <property type="entry name" value="Tetracyclin repressor-like, C-terminal domain"/>
    <property type="match status" value="1"/>
</dbReference>
<sequence>MSVVAGQGDAARSMALLWRAQGQGGPRSAPGVGAAPGPRPALTVDEIVAAAIEVADEAGMAGLSMRAVGARLDRTAMALYTYVPSKAELVDLMYDRAHGELPTYYDLAEGWRPAVTSWARDLWAFYIRHPWTLAVSYARPVLGPDEQAVLEALVRILFEAGLSARVLRRIVGALFHFVRGAAAAVADSRRAADATGMSDEQWWSTRSALLQQVAPDFAERFPMLVRLGVEAAAEERDAFLEGGRAPHLEDEATENFSVGLDVLLDGIERRRSAQEEVASARSA</sequence>
<dbReference type="InterPro" id="IPR050109">
    <property type="entry name" value="HTH-type_TetR-like_transc_reg"/>
</dbReference>
<gene>
    <name evidence="6" type="ORF">SAMN05444583_11472</name>
</gene>
<keyword evidence="7" id="KW-1185">Reference proteome</keyword>
<dbReference type="InterPro" id="IPR036271">
    <property type="entry name" value="Tet_transcr_reg_TetR-rel_C_sf"/>
</dbReference>
<dbReference type="Gene3D" id="1.10.10.60">
    <property type="entry name" value="Homeodomain-like"/>
    <property type="match status" value="1"/>
</dbReference>
<dbReference type="GO" id="GO:0000976">
    <property type="term" value="F:transcription cis-regulatory region binding"/>
    <property type="evidence" value="ECO:0007669"/>
    <property type="project" value="TreeGrafter"/>
</dbReference>
<dbReference type="OrthoDB" id="2570341at2"/>
<dbReference type="Pfam" id="PF02909">
    <property type="entry name" value="TetR_C_1"/>
    <property type="match status" value="1"/>
</dbReference>
<accession>A0A1H7SVL9</accession>
<feature type="domain" description="HTH tetR-type" evidence="5">
    <location>
        <begin position="41"/>
        <end position="101"/>
    </location>
</feature>
<dbReference type="SUPFAM" id="SSF46689">
    <property type="entry name" value="Homeodomain-like"/>
    <property type="match status" value="1"/>
</dbReference>
<organism evidence="6 7">
    <name type="scientific">Rhodococcus maanshanensis</name>
    <dbReference type="NCBI Taxonomy" id="183556"/>
    <lineage>
        <taxon>Bacteria</taxon>
        <taxon>Bacillati</taxon>
        <taxon>Actinomycetota</taxon>
        <taxon>Actinomycetes</taxon>
        <taxon>Mycobacteriales</taxon>
        <taxon>Nocardiaceae</taxon>
        <taxon>Rhodococcus</taxon>
    </lineage>
</organism>
<evidence type="ECO:0000256" key="1">
    <source>
        <dbReference type="ARBA" id="ARBA00023015"/>
    </source>
</evidence>
<feature type="DNA-binding region" description="H-T-H motif" evidence="4">
    <location>
        <begin position="64"/>
        <end position="83"/>
    </location>
</feature>
<dbReference type="PANTHER" id="PTHR30055">
    <property type="entry name" value="HTH-TYPE TRANSCRIPTIONAL REGULATOR RUTR"/>
    <property type="match status" value="1"/>
</dbReference>
<evidence type="ECO:0000256" key="2">
    <source>
        <dbReference type="ARBA" id="ARBA00023125"/>
    </source>
</evidence>
<dbReference type="Pfam" id="PF00440">
    <property type="entry name" value="TetR_N"/>
    <property type="match status" value="1"/>
</dbReference>
<dbReference type="Gene3D" id="1.10.357.10">
    <property type="entry name" value="Tetracycline Repressor, domain 2"/>
    <property type="match status" value="1"/>
</dbReference>
<evidence type="ECO:0000259" key="5">
    <source>
        <dbReference type="PROSITE" id="PS50977"/>
    </source>
</evidence>
<dbReference type="PROSITE" id="PS50977">
    <property type="entry name" value="HTH_TETR_2"/>
    <property type="match status" value="1"/>
</dbReference>
<dbReference type="InterPro" id="IPR009057">
    <property type="entry name" value="Homeodomain-like_sf"/>
</dbReference>
<protein>
    <submittedName>
        <fullName evidence="6">Regulatory protein, tetR family</fullName>
    </submittedName>
</protein>
<evidence type="ECO:0000313" key="7">
    <source>
        <dbReference type="Proteomes" id="UP000198677"/>
    </source>
</evidence>
<dbReference type="Proteomes" id="UP000198677">
    <property type="component" value="Unassembled WGS sequence"/>
</dbReference>
<dbReference type="RefSeq" id="WP_072751634.1">
    <property type="nucleotide sequence ID" value="NZ_FOAW01000014.1"/>
</dbReference>
<keyword evidence="1" id="KW-0805">Transcription regulation</keyword>
<proteinExistence type="predicted"/>
<dbReference type="GO" id="GO:0003700">
    <property type="term" value="F:DNA-binding transcription factor activity"/>
    <property type="evidence" value="ECO:0007669"/>
    <property type="project" value="TreeGrafter"/>
</dbReference>
<evidence type="ECO:0000256" key="4">
    <source>
        <dbReference type="PROSITE-ProRule" id="PRU00335"/>
    </source>
</evidence>
<reference evidence="7" key="1">
    <citation type="submission" date="2016-10" db="EMBL/GenBank/DDBJ databases">
        <authorList>
            <person name="Varghese N."/>
            <person name="Submissions S."/>
        </authorList>
    </citation>
    <scope>NUCLEOTIDE SEQUENCE [LARGE SCALE GENOMIC DNA]</scope>
    <source>
        <strain evidence="7">DSM 44675</strain>
    </source>
</reference>
<dbReference type="EMBL" id="FOAW01000014">
    <property type="protein sequence ID" value="SEL76488.1"/>
    <property type="molecule type" value="Genomic_DNA"/>
</dbReference>